<accession>A0A3D8R3E7</accession>
<gene>
    <name evidence="1" type="ORF">BP5796_09135</name>
</gene>
<dbReference type="OrthoDB" id="66881at2759"/>
<dbReference type="SUPFAM" id="SSF51905">
    <property type="entry name" value="FAD/NAD(P)-binding domain"/>
    <property type="match status" value="1"/>
</dbReference>
<proteinExistence type="predicted"/>
<comment type="caution">
    <text evidence="1">The sequence shown here is derived from an EMBL/GenBank/DDBJ whole genome shotgun (WGS) entry which is preliminary data.</text>
</comment>
<protein>
    <submittedName>
        <fullName evidence="1">Uncharacterized protein</fullName>
    </submittedName>
</protein>
<dbReference type="Gene3D" id="3.50.50.60">
    <property type="entry name" value="FAD/NAD(P)-binding domain"/>
    <property type="match status" value="1"/>
</dbReference>
<dbReference type="EMBL" id="PDLN01000013">
    <property type="protein sequence ID" value="RDW68478.1"/>
    <property type="molecule type" value="Genomic_DNA"/>
</dbReference>
<reference evidence="1 2" key="1">
    <citation type="journal article" date="2018" name="IMA Fungus">
        <title>IMA Genome-F 9: Draft genome sequence of Annulohypoxylon stygium, Aspergillus mulundensis, Berkeleyomyces basicola (syn. Thielaviopsis basicola), Ceratocystis smalleyi, two Cercospora beticola strains, Coleophoma cylindrospora, Fusarium fracticaudum, Phialophora cf. hyalina, and Morchella septimelata.</title>
        <authorList>
            <person name="Wingfield B.D."/>
            <person name="Bills G.F."/>
            <person name="Dong Y."/>
            <person name="Huang W."/>
            <person name="Nel W.J."/>
            <person name="Swalarsk-Parry B.S."/>
            <person name="Vaghefi N."/>
            <person name="Wilken P.M."/>
            <person name="An Z."/>
            <person name="de Beer Z.W."/>
            <person name="De Vos L."/>
            <person name="Chen L."/>
            <person name="Duong T.A."/>
            <person name="Gao Y."/>
            <person name="Hammerbacher A."/>
            <person name="Kikkert J.R."/>
            <person name="Li Y."/>
            <person name="Li H."/>
            <person name="Li K."/>
            <person name="Li Q."/>
            <person name="Liu X."/>
            <person name="Ma X."/>
            <person name="Naidoo K."/>
            <person name="Pethybridge S.J."/>
            <person name="Sun J."/>
            <person name="Steenkamp E.T."/>
            <person name="van der Nest M.A."/>
            <person name="van Wyk S."/>
            <person name="Wingfield M.J."/>
            <person name="Xiong C."/>
            <person name="Yue Q."/>
            <person name="Zhang X."/>
        </authorList>
    </citation>
    <scope>NUCLEOTIDE SEQUENCE [LARGE SCALE GENOMIC DNA]</scope>
    <source>
        <strain evidence="1 2">BP5796</strain>
    </source>
</reference>
<evidence type="ECO:0000313" key="1">
    <source>
        <dbReference type="EMBL" id="RDW68478.1"/>
    </source>
</evidence>
<organism evidence="1 2">
    <name type="scientific">Coleophoma crateriformis</name>
    <dbReference type="NCBI Taxonomy" id="565419"/>
    <lineage>
        <taxon>Eukaryota</taxon>
        <taxon>Fungi</taxon>
        <taxon>Dikarya</taxon>
        <taxon>Ascomycota</taxon>
        <taxon>Pezizomycotina</taxon>
        <taxon>Leotiomycetes</taxon>
        <taxon>Helotiales</taxon>
        <taxon>Dermateaceae</taxon>
        <taxon>Coleophoma</taxon>
    </lineage>
</organism>
<dbReference type="AlphaFoldDB" id="A0A3D8R3E7"/>
<keyword evidence="2" id="KW-1185">Reference proteome</keyword>
<dbReference type="Proteomes" id="UP000256328">
    <property type="component" value="Unassembled WGS sequence"/>
</dbReference>
<name>A0A3D8R3E7_9HELO</name>
<sequence length="129" mass="14573">MHNLHKDVFYVPDPSLAFIEGPHHVATFYLSEYQAIAIAAVYSGKSALPSQPEMRNEYNKKVKEKEVGRAFHSLKGVEIKYTNELISWINPRIVASKGRAVDAHLEAWKAQYEVLRQAITALGPQAKRP</sequence>
<evidence type="ECO:0000313" key="2">
    <source>
        <dbReference type="Proteomes" id="UP000256328"/>
    </source>
</evidence>
<dbReference type="InterPro" id="IPR036188">
    <property type="entry name" value="FAD/NAD-bd_sf"/>
</dbReference>